<gene>
    <name evidence="1" type="ORF">SPAPADRAFT_57683</name>
</gene>
<reference evidence="1 2" key="1">
    <citation type="journal article" date="2011" name="Proc. Natl. Acad. Sci. U.S.A.">
        <title>Comparative genomics of xylose-fermenting fungi for enhanced biofuel production.</title>
        <authorList>
            <person name="Wohlbach D.J."/>
            <person name="Kuo A."/>
            <person name="Sato T.K."/>
            <person name="Potts K.M."/>
            <person name="Salamov A.A."/>
            <person name="LaButti K.M."/>
            <person name="Sun H."/>
            <person name="Clum A."/>
            <person name="Pangilinan J.L."/>
            <person name="Lindquist E.A."/>
            <person name="Lucas S."/>
            <person name="Lapidus A."/>
            <person name="Jin M."/>
            <person name="Gunawan C."/>
            <person name="Balan V."/>
            <person name="Dale B.E."/>
            <person name="Jeffries T.W."/>
            <person name="Zinkel R."/>
            <person name="Barry K.W."/>
            <person name="Grigoriev I.V."/>
            <person name="Gasch A.P."/>
        </authorList>
    </citation>
    <scope>NUCLEOTIDE SEQUENCE [LARGE SCALE GENOMIC DNA]</scope>
    <source>
        <strain evidence="2">NRRL Y-27907 / 11-Y1</strain>
    </source>
</reference>
<dbReference type="eggNOG" id="ENOG502RQKN">
    <property type="taxonomic scope" value="Eukaryota"/>
</dbReference>
<name>G3AGV9_SPAPN</name>
<dbReference type="AlphaFoldDB" id="G3AGV9"/>
<evidence type="ECO:0000313" key="1">
    <source>
        <dbReference type="EMBL" id="EGW34632.1"/>
    </source>
</evidence>
<protein>
    <submittedName>
        <fullName evidence="1">Uncharacterized protein</fullName>
    </submittedName>
</protein>
<sequence length="127" mass="14772">MSDEGVTYLVTTNKRQSLQQILSSLPEKIDITYINSTTPEILLNPYPLTKYNINYERFTTLQQLVKYFPGVKEHVVIIEDISKLIDERNASQTNYLLVQLIKQLYTHASFLLDSKRIEFISLMADKI</sequence>
<proteinExistence type="predicted"/>
<dbReference type="HOGENOM" id="CLU_2108678_0_0_1"/>
<evidence type="ECO:0000313" key="2">
    <source>
        <dbReference type="Proteomes" id="UP000000709"/>
    </source>
</evidence>
<keyword evidence="2" id="KW-1185">Reference proteome</keyword>
<dbReference type="OMA" id="EHVVIIE"/>
<dbReference type="InParanoid" id="G3AGV9"/>
<dbReference type="RefSeq" id="XP_007372044.1">
    <property type="nucleotide sequence ID" value="XM_007371982.1"/>
</dbReference>
<accession>G3AGV9</accession>
<dbReference type="EMBL" id="GL996499">
    <property type="protein sequence ID" value="EGW34632.1"/>
    <property type="molecule type" value="Genomic_DNA"/>
</dbReference>
<organism evidence="2">
    <name type="scientific">Spathaspora passalidarum (strain NRRL Y-27907 / 11-Y1)</name>
    <dbReference type="NCBI Taxonomy" id="619300"/>
    <lineage>
        <taxon>Eukaryota</taxon>
        <taxon>Fungi</taxon>
        <taxon>Dikarya</taxon>
        <taxon>Ascomycota</taxon>
        <taxon>Saccharomycotina</taxon>
        <taxon>Pichiomycetes</taxon>
        <taxon>Debaryomycetaceae</taxon>
        <taxon>Spathaspora</taxon>
    </lineage>
</organism>
<dbReference type="OrthoDB" id="4020293at2759"/>
<dbReference type="KEGG" id="spaa:SPAPADRAFT_57683"/>
<dbReference type="GeneID" id="18872149"/>
<dbReference type="Proteomes" id="UP000000709">
    <property type="component" value="Unassembled WGS sequence"/>
</dbReference>
<feature type="non-terminal residue" evidence="1">
    <location>
        <position position="127"/>
    </location>
</feature>